<proteinExistence type="predicted"/>
<evidence type="ECO:0000256" key="4">
    <source>
        <dbReference type="ARBA" id="ARBA00022840"/>
    </source>
</evidence>
<dbReference type="Pfam" id="PF07992">
    <property type="entry name" value="Pyr_redox_2"/>
    <property type="match status" value="1"/>
</dbReference>
<dbReference type="Pfam" id="PF00586">
    <property type="entry name" value="AIRS"/>
    <property type="match status" value="1"/>
</dbReference>
<evidence type="ECO:0000256" key="1">
    <source>
        <dbReference type="ARBA" id="ARBA00022679"/>
    </source>
</evidence>
<evidence type="ECO:0000313" key="10">
    <source>
        <dbReference type="Proteomes" id="UP000317365"/>
    </source>
</evidence>
<dbReference type="PANTHER" id="PTHR10256">
    <property type="entry name" value="SELENIDE, WATER DIKINASE"/>
    <property type="match status" value="1"/>
</dbReference>
<sequence length="781" mass="82490">MQQAPSPIVKDIVLVGGGHSHVGVIKAFGMQPVPGVRITVICTDAHTPYSGMLPGYIAGHYSYDDVHIDLSRLCVFAGARFIQAEVTGIDRTAQTVLLRDRPPVPYDLVSINIGSTPSVRQVAGAAQHAVPVKPIYQFNQRWLALLERARQHTGDLTVAVVGAGAGGVELCLAMQYRLRQELARLGRKPTTLHFHLFTAEATILPTHNRGVQQRFAQVLMQRGVHVHTAARVAEIAASGVRVATGEWQAADEVMWVTQAGGAAWLQSTGLALDAAGFLQVNTQLQSVTDPCVFAAGDVASIAGHPLEKAGVFAVRMAKPLTHNLRQSLAGLPLRAYHPQTRWLALISTGDRYAIASRGALGFAGQWVWRWKDRIDRAFMQRFSQLPTMGPHQTKPAAFLQPALAMSTQESQQALSALAMRCGGCGAKVGPDILARALSSLTPVHNPDVLMGLHTPDDAAVVRVPAGKALVHTVDFFRAFIDDPYVFGKIAANHALGDIYAMGALPHTATAIATVPAGIDRQTEALLTHMMAGAVEVLNAAHCSLVGGHTGEGQELALGFAINGLLDINAQGELQTLWRKSAMQAGDVLILTKGLGTGTLLAAHARGLARGRWVQAALASMLQSSQHAAQVLQAHGAHACTDVTGFGLVGHLLEMTRASGTDATLVLGDIPVLDGALECMAQGALSSLHSANARVQTALRNATEWTSHPRYPLLFDPQTAGGLLASVPAQHAEACVLALHQAGYPYSAVIGQVLPPSEAIAPLVLADAVPTARASLGLAGKV</sequence>
<dbReference type="Gene3D" id="3.90.650.10">
    <property type="entry name" value="PurM-like C-terminal domain"/>
    <property type="match status" value="1"/>
</dbReference>
<protein>
    <submittedName>
        <fullName evidence="9">Selenide, water dikinase SelD</fullName>
        <ecNumber evidence="9">2.7.9.3</ecNumber>
    </submittedName>
</protein>
<keyword evidence="1 9" id="KW-0808">Transferase</keyword>
<dbReference type="Pfam" id="PF02769">
    <property type="entry name" value="AIRS_C"/>
    <property type="match status" value="1"/>
</dbReference>
<dbReference type="Gene3D" id="3.50.50.100">
    <property type="match status" value="1"/>
</dbReference>
<feature type="domain" description="PurM-like N-terminal" evidence="6">
    <location>
        <begin position="456"/>
        <end position="563"/>
    </location>
</feature>
<dbReference type="InterPro" id="IPR010918">
    <property type="entry name" value="PurM-like_C_dom"/>
</dbReference>
<dbReference type="GO" id="GO:0016260">
    <property type="term" value="P:selenocysteine biosynthetic process"/>
    <property type="evidence" value="ECO:0007669"/>
    <property type="project" value="TreeGrafter"/>
</dbReference>
<feature type="domain" description="FAD/NAD(P)-binding" evidence="8">
    <location>
        <begin position="10"/>
        <end position="299"/>
    </location>
</feature>
<dbReference type="InterPro" id="IPR016188">
    <property type="entry name" value="PurM-like_N"/>
</dbReference>
<dbReference type="InterPro" id="IPR004536">
    <property type="entry name" value="SPS/SelD"/>
</dbReference>
<dbReference type="InterPro" id="IPR017584">
    <property type="entry name" value="Pyridine_nucleo_diS_OxRdtase_N"/>
</dbReference>
<dbReference type="SUPFAM" id="SSF55326">
    <property type="entry name" value="PurM N-terminal domain-like"/>
    <property type="match status" value="1"/>
</dbReference>
<dbReference type="SUPFAM" id="SSF56042">
    <property type="entry name" value="PurM C-terminal domain-like"/>
    <property type="match status" value="1"/>
</dbReference>
<organism evidence="9 10">
    <name type="scientific">Rhodoferax aquaticus</name>
    <dbReference type="NCBI Taxonomy" id="2527691"/>
    <lineage>
        <taxon>Bacteria</taxon>
        <taxon>Pseudomonadati</taxon>
        <taxon>Pseudomonadota</taxon>
        <taxon>Betaproteobacteria</taxon>
        <taxon>Burkholderiales</taxon>
        <taxon>Comamonadaceae</taxon>
        <taxon>Rhodoferax</taxon>
    </lineage>
</organism>
<dbReference type="Gene3D" id="3.30.1330.10">
    <property type="entry name" value="PurM-like, N-terminal domain"/>
    <property type="match status" value="1"/>
</dbReference>
<keyword evidence="4" id="KW-0067">ATP-binding</keyword>
<dbReference type="AlphaFoldDB" id="A0A515ESW9"/>
<dbReference type="RefSeq" id="WP_142812882.1">
    <property type="nucleotide sequence ID" value="NZ_CP036282.1"/>
</dbReference>
<reference evidence="10" key="2">
    <citation type="journal article" date="2020" name="Int. J. Syst. Evol. Microbiol.">
        <title>Genomic insights into a novel species Rhodoferax aquaticus sp. nov., isolated from freshwater.</title>
        <authorList>
            <person name="Li T."/>
            <person name="Zhuo Y."/>
            <person name="Jin C.Z."/>
            <person name="Wu X."/>
            <person name="Ko S.R."/>
            <person name="Jin F.J."/>
            <person name="Ahn C.Y."/>
            <person name="Oh H.M."/>
            <person name="Lee H.G."/>
            <person name="Jin L."/>
        </authorList>
    </citation>
    <scope>NUCLEOTIDE SEQUENCE [LARGE SCALE GENOMIC DNA]</scope>
    <source>
        <strain evidence="10">Gr-4</strain>
    </source>
</reference>
<accession>A0A515ESW9</accession>
<dbReference type="GO" id="GO:0005737">
    <property type="term" value="C:cytoplasm"/>
    <property type="evidence" value="ECO:0007669"/>
    <property type="project" value="TreeGrafter"/>
</dbReference>
<evidence type="ECO:0000259" key="7">
    <source>
        <dbReference type="Pfam" id="PF02769"/>
    </source>
</evidence>
<dbReference type="SUPFAM" id="SSF51905">
    <property type="entry name" value="FAD/NAD(P)-binding domain"/>
    <property type="match status" value="2"/>
</dbReference>
<dbReference type="InterPro" id="IPR023753">
    <property type="entry name" value="FAD/NAD-binding_dom"/>
</dbReference>
<dbReference type="NCBIfam" id="TIGR00476">
    <property type="entry name" value="selD"/>
    <property type="match status" value="1"/>
</dbReference>
<evidence type="ECO:0000256" key="5">
    <source>
        <dbReference type="ARBA" id="ARBA00023266"/>
    </source>
</evidence>
<dbReference type="NCBIfam" id="TIGR03169">
    <property type="entry name" value="Nterm_to_SelD"/>
    <property type="match status" value="1"/>
</dbReference>
<dbReference type="InterPro" id="IPR036188">
    <property type="entry name" value="FAD/NAD-bd_sf"/>
</dbReference>
<keyword evidence="10" id="KW-1185">Reference proteome</keyword>
<keyword evidence="3" id="KW-0418">Kinase</keyword>
<keyword evidence="5" id="KW-0711">Selenium</keyword>
<dbReference type="EMBL" id="CP036282">
    <property type="protein sequence ID" value="QDL55728.1"/>
    <property type="molecule type" value="Genomic_DNA"/>
</dbReference>
<dbReference type="GO" id="GO:0005524">
    <property type="term" value="F:ATP binding"/>
    <property type="evidence" value="ECO:0007669"/>
    <property type="project" value="UniProtKB-KW"/>
</dbReference>
<keyword evidence="2" id="KW-0547">Nucleotide-binding</keyword>
<reference evidence="10" key="1">
    <citation type="submission" date="2019-02" db="EMBL/GenBank/DDBJ databases">
        <title>Complete genome sequence of Rhodoferax sp. Gr-4.</title>
        <authorList>
            <person name="Jin L."/>
        </authorList>
    </citation>
    <scope>NUCLEOTIDE SEQUENCE [LARGE SCALE GENOMIC DNA]</scope>
    <source>
        <strain evidence="10">Gr-4</strain>
    </source>
</reference>
<gene>
    <name evidence="9" type="primary">selD</name>
    <name evidence="9" type="ORF">EXZ61_16985</name>
</gene>
<dbReference type="InterPro" id="IPR036921">
    <property type="entry name" value="PurM-like_N_sf"/>
</dbReference>
<name>A0A515ESW9_9BURK</name>
<dbReference type="KEGG" id="rhg:EXZ61_16985"/>
<dbReference type="GO" id="GO:0016491">
    <property type="term" value="F:oxidoreductase activity"/>
    <property type="evidence" value="ECO:0007669"/>
    <property type="project" value="InterPro"/>
</dbReference>
<dbReference type="PANTHER" id="PTHR10256:SF0">
    <property type="entry name" value="INACTIVE SELENIDE, WATER DIKINASE-LIKE PROTEIN-RELATED"/>
    <property type="match status" value="1"/>
</dbReference>
<evidence type="ECO:0000259" key="6">
    <source>
        <dbReference type="Pfam" id="PF00586"/>
    </source>
</evidence>
<dbReference type="InterPro" id="IPR036676">
    <property type="entry name" value="PurM-like_C_sf"/>
</dbReference>
<evidence type="ECO:0000256" key="2">
    <source>
        <dbReference type="ARBA" id="ARBA00022741"/>
    </source>
</evidence>
<dbReference type="CDD" id="cd02195">
    <property type="entry name" value="SelD"/>
    <property type="match status" value="1"/>
</dbReference>
<dbReference type="EC" id="2.7.9.3" evidence="9"/>
<feature type="domain" description="PurM-like C-terminal" evidence="7">
    <location>
        <begin position="583"/>
        <end position="754"/>
    </location>
</feature>
<evidence type="ECO:0000313" key="9">
    <source>
        <dbReference type="EMBL" id="QDL55728.1"/>
    </source>
</evidence>
<evidence type="ECO:0000259" key="8">
    <source>
        <dbReference type="Pfam" id="PF07992"/>
    </source>
</evidence>
<dbReference type="GO" id="GO:0004756">
    <property type="term" value="F:selenide, water dikinase activity"/>
    <property type="evidence" value="ECO:0007669"/>
    <property type="project" value="UniProtKB-EC"/>
</dbReference>
<dbReference type="Proteomes" id="UP000317365">
    <property type="component" value="Chromosome"/>
</dbReference>
<evidence type="ECO:0000256" key="3">
    <source>
        <dbReference type="ARBA" id="ARBA00022777"/>
    </source>
</evidence>